<keyword evidence="2" id="KW-0808">Transferase</keyword>
<dbReference type="GO" id="GO:0016740">
    <property type="term" value="F:transferase activity"/>
    <property type="evidence" value="ECO:0007669"/>
    <property type="project" value="UniProtKB-KW"/>
</dbReference>
<dbReference type="PANTHER" id="PTHR31147">
    <property type="entry name" value="ACYL TRANSFERASE 4"/>
    <property type="match status" value="1"/>
</dbReference>
<dbReference type="InterPro" id="IPR050898">
    <property type="entry name" value="Plant_acyltransferase"/>
</dbReference>
<dbReference type="GeneID" id="109727474"/>
<dbReference type="Proteomes" id="UP000515123">
    <property type="component" value="Linkage group 22"/>
</dbReference>
<evidence type="ECO:0000313" key="4">
    <source>
        <dbReference type="RefSeq" id="XP_020113199.1"/>
    </source>
</evidence>
<keyword evidence="3" id="KW-1185">Reference proteome</keyword>
<accession>A0A6P5GZB7</accession>
<dbReference type="OrthoDB" id="649779at2759"/>
<dbReference type="InterPro" id="IPR023213">
    <property type="entry name" value="CAT-like_dom_sf"/>
</dbReference>
<comment type="similarity">
    <text evidence="1">Belongs to the plant acyltransferase family.</text>
</comment>
<reference evidence="4" key="2">
    <citation type="submission" date="2025-08" db="UniProtKB">
        <authorList>
            <consortium name="RefSeq"/>
        </authorList>
    </citation>
    <scope>IDENTIFICATION</scope>
    <source>
        <tissue evidence="4">Leaf</tissue>
    </source>
</reference>
<organism evidence="3 4">
    <name type="scientific">Ananas comosus</name>
    <name type="common">Pineapple</name>
    <name type="synonym">Ananas ananas</name>
    <dbReference type="NCBI Taxonomy" id="4615"/>
    <lineage>
        <taxon>Eukaryota</taxon>
        <taxon>Viridiplantae</taxon>
        <taxon>Streptophyta</taxon>
        <taxon>Embryophyta</taxon>
        <taxon>Tracheophyta</taxon>
        <taxon>Spermatophyta</taxon>
        <taxon>Magnoliopsida</taxon>
        <taxon>Liliopsida</taxon>
        <taxon>Poales</taxon>
        <taxon>Bromeliaceae</taxon>
        <taxon>Bromelioideae</taxon>
        <taxon>Ananas</taxon>
    </lineage>
</organism>
<evidence type="ECO:0000256" key="2">
    <source>
        <dbReference type="ARBA" id="ARBA00022679"/>
    </source>
</evidence>
<gene>
    <name evidence="4" type="primary">LOC109727474</name>
</gene>
<dbReference type="PANTHER" id="PTHR31147:SF66">
    <property type="entry name" value="OS05G0315700 PROTEIN"/>
    <property type="match status" value="1"/>
</dbReference>
<dbReference type="Gene3D" id="3.30.559.10">
    <property type="entry name" value="Chloramphenicol acetyltransferase-like domain"/>
    <property type="match status" value="2"/>
</dbReference>
<dbReference type="RefSeq" id="XP_020113199.1">
    <property type="nucleotide sequence ID" value="XM_020257610.1"/>
</dbReference>
<name>A0A6P5GZB7_ANACO</name>
<dbReference type="Pfam" id="PF02458">
    <property type="entry name" value="Transferase"/>
    <property type="match status" value="1"/>
</dbReference>
<evidence type="ECO:0000313" key="3">
    <source>
        <dbReference type="Proteomes" id="UP000515123"/>
    </source>
</evidence>
<sequence>MAPTASSLTFKARRGAPMLVAPAAATPHEVKPLSDIDDQQGLRFYRSGIHFYRSDPAKAGQDPTAVVKKALADALVYYYPLAGRLREVEGRKLVVDCTAEGAVFVEADADVTVEDFGDLLSPPIPCIEELLCEPDSNTAVVTDRPLLFIQVTRLRCGGFVFALQICHNMADAAGVMQFVQALGELARGTPGAPTVPPVWARELLLARSPPRVTHAHLEYRCPEQPSAAVVRPDDATLERRAFFFGPRELSALRMPQVRCSRFETVAAFVWRCRAAALGCGGEADEARIQFVVNSRGLRDSPLPRGFYGNAFAFAVAAATVGELRDGGFAFALQKVAAAKAEVTMECIRSVADFNMVSERRPNFGASAARSYMVSDVTRAGFENVDFGWGVNVYGGPATANLATFHLKGRNQSGEEGIIVPMCLPAQAMERFVKEVEIGLGFDNNYY</sequence>
<protein>
    <submittedName>
        <fullName evidence="4">Benzyl alcohol O-benzoyltransferase-like</fullName>
    </submittedName>
</protein>
<evidence type="ECO:0000256" key="1">
    <source>
        <dbReference type="ARBA" id="ARBA00009861"/>
    </source>
</evidence>
<reference evidence="3" key="1">
    <citation type="journal article" date="2015" name="Nat. Genet.">
        <title>The pineapple genome and the evolution of CAM photosynthesis.</title>
        <authorList>
            <person name="Ming R."/>
            <person name="VanBuren R."/>
            <person name="Wai C.M."/>
            <person name="Tang H."/>
            <person name="Schatz M.C."/>
            <person name="Bowers J.E."/>
            <person name="Lyons E."/>
            <person name="Wang M.L."/>
            <person name="Chen J."/>
            <person name="Biggers E."/>
            <person name="Zhang J."/>
            <person name="Huang L."/>
            <person name="Zhang L."/>
            <person name="Miao W."/>
            <person name="Zhang J."/>
            <person name="Ye Z."/>
            <person name="Miao C."/>
            <person name="Lin Z."/>
            <person name="Wang H."/>
            <person name="Zhou H."/>
            <person name="Yim W.C."/>
            <person name="Priest H.D."/>
            <person name="Zheng C."/>
            <person name="Woodhouse M."/>
            <person name="Edger P.P."/>
            <person name="Guyot R."/>
            <person name="Guo H.B."/>
            <person name="Guo H."/>
            <person name="Zheng G."/>
            <person name="Singh R."/>
            <person name="Sharma A."/>
            <person name="Min X."/>
            <person name="Zheng Y."/>
            <person name="Lee H."/>
            <person name="Gurtowski J."/>
            <person name="Sedlazeck F.J."/>
            <person name="Harkess A."/>
            <person name="McKain M.R."/>
            <person name="Liao Z."/>
            <person name="Fang J."/>
            <person name="Liu J."/>
            <person name="Zhang X."/>
            <person name="Zhang Q."/>
            <person name="Hu W."/>
            <person name="Qin Y."/>
            <person name="Wang K."/>
            <person name="Chen L.Y."/>
            <person name="Shirley N."/>
            <person name="Lin Y.R."/>
            <person name="Liu L.Y."/>
            <person name="Hernandez A.G."/>
            <person name="Wright C.L."/>
            <person name="Bulone V."/>
            <person name="Tuskan G.A."/>
            <person name="Heath K."/>
            <person name="Zee F."/>
            <person name="Moore P.H."/>
            <person name="Sunkar R."/>
            <person name="Leebens-Mack J.H."/>
            <person name="Mockler T."/>
            <person name="Bennetzen J.L."/>
            <person name="Freeling M."/>
            <person name="Sankoff D."/>
            <person name="Paterson A.H."/>
            <person name="Zhu X."/>
            <person name="Yang X."/>
            <person name="Smith J.A."/>
            <person name="Cushman J.C."/>
            <person name="Paull R.E."/>
            <person name="Yu Q."/>
        </authorList>
    </citation>
    <scope>NUCLEOTIDE SEQUENCE [LARGE SCALE GENOMIC DNA]</scope>
    <source>
        <strain evidence="3">cv. F153</strain>
    </source>
</reference>
<dbReference type="AlphaFoldDB" id="A0A6P5GZB7"/>
<proteinExistence type="inferred from homology"/>